<evidence type="ECO:0000313" key="3">
    <source>
        <dbReference type="Proteomes" id="UP000238206"/>
    </source>
</evidence>
<protein>
    <submittedName>
        <fullName evidence="2">Uncharacterized protein</fullName>
    </submittedName>
</protein>
<sequence>MCTIFKLIWTGRCVHWLGNVVWLALTLLLEFGWGALMYALPQFVPNVQVPLFMLFGIVGMLLAVALAGFAAIPLLVLIAVDEVIARLCTAKERA</sequence>
<keyword evidence="1" id="KW-1133">Transmembrane helix</keyword>
<evidence type="ECO:0000256" key="1">
    <source>
        <dbReference type="SAM" id="Phobius"/>
    </source>
</evidence>
<organism evidence="2 3">
    <name type="scientific">Burkholderia cepacia</name>
    <name type="common">Pseudomonas cepacia</name>
    <dbReference type="NCBI Taxonomy" id="292"/>
    <lineage>
        <taxon>Bacteria</taxon>
        <taxon>Pseudomonadati</taxon>
        <taxon>Pseudomonadota</taxon>
        <taxon>Betaproteobacteria</taxon>
        <taxon>Burkholderiales</taxon>
        <taxon>Burkholderiaceae</taxon>
        <taxon>Burkholderia</taxon>
        <taxon>Burkholderia cepacia complex</taxon>
    </lineage>
</organism>
<name>A0A2S8I822_BURCE</name>
<evidence type="ECO:0000313" key="2">
    <source>
        <dbReference type="EMBL" id="PQP10855.1"/>
    </source>
</evidence>
<dbReference type="RefSeq" id="WP_105393237.1">
    <property type="nucleotide sequence ID" value="NZ_PUIQ01000062.1"/>
</dbReference>
<keyword evidence="1" id="KW-0472">Membrane</keyword>
<feature type="transmembrane region" description="Helical" evidence="1">
    <location>
        <begin position="52"/>
        <end position="80"/>
    </location>
</feature>
<dbReference type="AlphaFoldDB" id="A0A2S8I822"/>
<accession>A0A2S8I822</accession>
<comment type="caution">
    <text evidence="2">The sequence shown here is derived from an EMBL/GenBank/DDBJ whole genome shotgun (WGS) entry which is preliminary data.</text>
</comment>
<dbReference type="EMBL" id="PUIQ01000062">
    <property type="protein sequence ID" value="PQP10855.1"/>
    <property type="molecule type" value="Genomic_DNA"/>
</dbReference>
<keyword evidence="1" id="KW-0812">Transmembrane</keyword>
<dbReference type="Proteomes" id="UP000238206">
    <property type="component" value="Unassembled WGS sequence"/>
</dbReference>
<feature type="transmembrane region" description="Helical" evidence="1">
    <location>
        <begin position="20"/>
        <end position="40"/>
    </location>
</feature>
<proteinExistence type="predicted"/>
<gene>
    <name evidence="2" type="ORF">C5615_32865</name>
</gene>
<reference evidence="2 3" key="1">
    <citation type="submission" date="2018-02" db="EMBL/GenBank/DDBJ databases">
        <title>Draft genome sequencing of Burkholderia cepacia Y14-15.</title>
        <authorList>
            <person name="Zheng B.-X."/>
        </authorList>
    </citation>
    <scope>NUCLEOTIDE SEQUENCE [LARGE SCALE GENOMIC DNA]</scope>
    <source>
        <strain evidence="2 3">Y14-15</strain>
    </source>
</reference>